<dbReference type="Gene3D" id="3.90.1200.10">
    <property type="match status" value="1"/>
</dbReference>
<accession>A0A182NCF1</accession>
<evidence type="ECO:0000313" key="2">
    <source>
        <dbReference type="EnsemblMetazoa" id="ADIR005315-PA"/>
    </source>
</evidence>
<name>A0A182NCF1_9DIPT</name>
<dbReference type="STRING" id="7168.A0A182NCF1"/>
<proteinExistence type="predicted"/>
<evidence type="ECO:0000259" key="1">
    <source>
        <dbReference type="SMART" id="SM00587"/>
    </source>
</evidence>
<dbReference type="Pfam" id="PF02958">
    <property type="entry name" value="EcKL"/>
    <property type="match status" value="1"/>
</dbReference>
<dbReference type="PANTHER" id="PTHR11012:SF4">
    <property type="entry name" value="LD42035P"/>
    <property type="match status" value="1"/>
</dbReference>
<dbReference type="PANTHER" id="PTHR11012">
    <property type="entry name" value="PROTEIN KINASE-LIKE DOMAIN-CONTAINING"/>
    <property type="match status" value="1"/>
</dbReference>
<feature type="domain" description="CHK kinase-like" evidence="1">
    <location>
        <begin position="144"/>
        <end position="349"/>
    </location>
</feature>
<evidence type="ECO:0000313" key="3">
    <source>
        <dbReference type="Proteomes" id="UP000075884"/>
    </source>
</evidence>
<keyword evidence="3" id="KW-1185">Reference proteome</keyword>
<dbReference type="VEuPathDB" id="VectorBase:ADIR005315"/>
<dbReference type="AlphaFoldDB" id="A0A182NCF1"/>
<organism evidence="2 3">
    <name type="scientific">Anopheles dirus</name>
    <dbReference type="NCBI Taxonomy" id="7168"/>
    <lineage>
        <taxon>Eukaryota</taxon>
        <taxon>Metazoa</taxon>
        <taxon>Ecdysozoa</taxon>
        <taxon>Arthropoda</taxon>
        <taxon>Hexapoda</taxon>
        <taxon>Insecta</taxon>
        <taxon>Pterygota</taxon>
        <taxon>Neoptera</taxon>
        <taxon>Endopterygota</taxon>
        <taxon>Diptera</taxon>
        <taxon>Nematocera</taxon>
        <taxon>Culicoidea</taxon>
        <taxon>Culicidae</taxon>
        <taxon>Anophelinae</taxon>
        <taxon>Anopheles</taxon>
    </lineage>
</organism>
<protein>
    <submittedName>
        <fullName evidence="2">CHK domain-containing protein</fullName>
    </submittedName>
</protein>
<sequence length="446" mass="51317">MVQDRKETFLTTALVSKLVEANDDLKEFRVVPDAGGCTLTTPKGLDGFMSVIHRLTLNLEHAVTGDKKSLTVMVKVMKGDDGFRQKSLGLVLFPNEINVYSAVIPTFKREVAASIDFSTLVPRVYLAEAGARYAAYSDQEETFLVMEDVSSRGFVPGPRLNLDQPHLELMARKIAQFHACSYALRVGGQREELRTLVDRIIPLNFLQDGKIFFESYDVVFKVVFERLFHYLDEKPDVFTTDSVRERVNTLRRKYGTAPSELMQRCLARDDIYSVILHGDFNRNNVLFRYENETPRDVMLIDFQENRYGSPALDLSFFMYMNKPPEAWTDGGWEHVLAVYHRELIRCLCDIVKIDPDDERLEPYRFDAMKEHLKQHFIYGAIIAIKFLPCMLADEQEVQEIVHHFHTDFTADGFRDIYLIAGGEVVNDRISKVIVHAAEQGYLDWLM</sequence>
<dbReference type="Proteomes" id="UP000075884">
    <property type="component" value="Unassembled WGS sequence"/>
</dbReference>
<reference evidence="3" key="1">
    <citation type="submission" date="2013-03" db="EMBL/GenBank/DDBJ databases">
        <title>The Genome Sequence of Anopheles dirus WRAIR2.</title>
        <authorList>
            <consortium name="The Broad Institute Genomics Platform"/>
            <person name="Neafsey D.E."/>
            <person name="Walton C."/>
            <person name="Walker B."/>
            <person name="Young S.K."/>
            <person name="Zeng Q."/>
            <person name="Gargeya S."/>
            <person name="Fitzgerald M."/>
            <person name="Haas B."/>
            <person name="Abouelleil A."/>
            <person name="Allen A.W."/>
            <person name="Alvarado L."/>
            <person name="Arachchi H.M."/>
            <person name="Berlin A.M."/>
            <person name="Chapman S.B."/>
            <person name="Gainer-Dewar J."/>
            <person name="Goldberg J."/>
            <person name="Griggs A."/>
            <person name="Gujja S."/>
            <person name="Hansen M."/>
            <person name="Howarth C."/>
            <person name="Imamovic A."/>
            <person name="Ireland A."/>
            <person name="Larimer J."/>
            <person name="McCowan C."/>
            <person name="Murphy C."/>
            <person name="Pearson M."/>
            <person name="Poon T.W."/>
            <person name="Priest M."/>
            <person name="Roberts A."/>
            <person name="Saif S."/>
            <person name="Shea T."/>
            <person name="Sisk P."/>
            <person name="Sykes S."/>
            <person name="Wortman J."/>
            <person name="Nusbaum C."/>
            <person name="Birren B."/>
        </authorList>
    </citation>
    <scope>NUCLEOTIDE SEQUENCE [LARGE SCALE GENOMIC DNA]</scope>
    <source>
        <strain evidence="3">WRAIR2</strain>
    </source>
</reference>
<dbReference type="InterPro" id="IPR015897">
    <property type="entry name" value="CHK_kinase-like"/>
</dbReference>
<dbReference type="SMART" id="SM00587">
    <property type="entry name" value="CHK"/>
    <property type="match status" value="1"/>
</dbReference>
<reference evidence="2" key="2">
    <citation type="submission" date="2020-05" db="UniProtKB">
        <authorList>
            <consortium name="EnsemblMetazoa"/>
        </authorList>
    </citation>
    <scope>IDENTIFICATION</scope>
    <source>
        <strain evidence="2">WRAIR2</strain>
    </source>
</reference>
<dbReference type="InterPro" id="IPR004119">
    <property type="entry name" value="EcKL"/>
</dbReference>
<dbReference type="SUPFAM" id="SSF56112">
    <property type="entry name" value="Protein kinase-like (PK-like)"/>
    <property type="match status" value="1"/>
</dbReference>
<dbReference type="EnsemblMetazoa" id="ADIR005315-RA">
    <property type="protein sequence ID" value="ADIR005315-PA"/>
    <property type="gene ID" value="ADIR005315"/>
</dbReference>
<dbReference type="InterPro" id="IPR011009">
    <property type="entry name" value="Kinase-like_dom_sf"/>
</dbReference>